<keyword evidence="2" id="KW-0819">tRNA processing</keyword>
<evidence type="ECO:0000256" key="4">
    <source>
        <dbReference type="SAM" id="MobiDB-lite"/>
    </source>
</evidence>
<dbReference type="Gene3D" id="3.30.2350.20">
    <property type="entry name" value="TruD, catalytic domain"/>
    <property type="match status" value="3"/>
</dbReference>
<feature type="compositionally biased region" description="Polar residues" evidence="4">
    <location>
        <begin position="911"/>
        <end position="932"/>
    </location>
</feature>
<dbReference type="OrthoDB" id="447290at2759"/>
<feature type="compositionally biased region" description="Polar residues" evidence="4">
    <location>
        <begin position="168"/>
        <end position="182"/>
    </location>
</feature>
<keyword evidence="7" id="KW-1185">Reference proteome</keyword>
<dbReference type="PROSITE" id="PS01268">
    <property type="entry name" value="UPF0024"/>
    <property type="match status" value="1"/>
</dbReference>
<feature type="region of interest" description="Disordered" evidence="4">
    <location>
        <begin position="958"/>
        <end position="1060"/>
    </location>
</feature>
<reference evidence="6 7" key="1">
    <citation type="submission" date="2018-05" db="EMBL/GenBank/DDBJ databases">
        <title>Genome sequencing and assembly of the regulated plant pathogen Lachnellula willkommii and related sister species for the development of diagnostic species identification markers.</title>
        <authorList>
            <person name="Giroux E."/>
            <person name="Bilodeau G."/>
        </authorList>
    </citation>
    <scope>NUCLEOTIDE SEQUENCE [LARGE SCALE GENOMIC DNA]</scope>
    <source>
        <strain evidence="6 7">CBS 185.66</strain>
    </source>
</reference>
<dbReference type="GO" id="GO:0003723">
    <property type="term" value="F:RNA binding"/>
    <property type="evidence" value="ECO:0007669"/>
    <property type="project" value="InterPro"/>
</dbReference>
<dbReference type="GO" id="GO:0005634">
    <property type="term" value="C:nucleus"/>
    <property type="evidence" value="ECO:0007669"/>
    <property type="project" value="TreeGrafter"/>
</dbReference>
<feature type="region of interest" description="Disordered" evidence="4">
    <location>
        <begin position="720"/>
        <end position="793"/>
    </location>
</feature>
<dbReference type="Proteomes" id="UP000431533">
    <property type="component" value="Unassembled WGS sequence"/>
</dbReference>
<feature type="region of interest" description="Disordered" evidence="4">
    <location>
        <begin position="1"/>
        <end position="37"/>
    </location>
</feature>
<name>A0A8H8R0T9_9HELO</name>
<dbReference type="AlphaFoldDB" id="A0A8H8R0T9"/>
<dbReference type="InterPro" id="IPR001656">
    <property type="entry name" value="PsdUridine_synth_TruD"/>
</dbReference>
<sequence>MSFGEGEGEAANGPPRKRQKLSSNPNINCTTTTDDNKVNMDHRSSKLDVVGETSDGKEAEVGILHFVNASNPGFSGVLKQRYTDFLVHEIALDGTVIHLTDDQAPKVNIDARKAPQIQSNKPVPEAASAAPPAAEENEAKPAPKASKENVAPQPSSDFKSEAGPLTEPPSTNAPGEPFTSTETQDRIKPEEFQLLIGYFGHDLTEKIFKMYQSILAKPSSKASTFGTIQTEPITDKEIRGRIHGDIRRIFNSKLETEMINEGKILIAATRGAMSQNGRYQNPRNQPRGGQPQGKVGWEELGGQHLHFTLEKKNKDTMEVLGYLARMMKMKPKEFTFAGTKDRRAVTVQRVSVFRKHVKELVKYNSSLRDARIGNFEYKKNRLELGELGGNQFTITLRDCQFPNEAGLDEEARLELGRTLVGDAVKYLQGNGFINYFGLQRFGTFGIGTHQVGMKILKEDFEGAVWDILSYTDETLSMGLYPEEHPEPLNRINRDDVDRALAINSFKRGGKSQDALRRLPKKFHGEASLIQALTGNHKSDFAGALLQITRGLRTMYVHAYQSYIWNMAASIRWAKYGTKVIAGDLVFVDTPAQIASAAKDEVDENGEVVVRPAADDTAVTHDDLYQRARPLTDEEAKSGKYTIFDIILPTPGFDIEYPANDIGDYYKEFMGSELGGGLDPANMRRKHKDFSLSGSYRPLMAKVGQDLSFHVQAYHSETEQLVETDTEKLDKLRPKKAGWNNSNRDSNANNTENKPWAARGQFNNSRGGPSNGQGNNWSTGQGRKNYVGKSEEATQVPSALNAWKALPDKLAVEEKAAAEAYEAQKLIAKPIDPNTVPQPLIKDTFIETTPGDWTKKTGKKTTAIHAAQNQKPNKDEEHDAGIPSFDGASDSKPGSPAKKVKDALKRLDKRSSTNNLSASGANDDSLSDNTELTPQEAGMIPTLPELNVRSNVTAAEGYKPHQTERAAQHVISTSSVSDTSDGGVKLGGHRDEADKKTASVLRPDEKEFSIKQENASPKEPTFMRASAEEFTPKQDVQMLDSAETEPSSKRPAEEITQEAETQRARIAVVVKFALGSSQYATMALRELMKAGGVKNYTPEYSSAR</sequence>
<feature type="compositionally biased region" description="Basic and acidic residues" evidence="4">
    <location>
        <begin position="137"/>
        <end position="147"/>
    </location>
</feature>
<feature type="region of interest" description="Disordered" evidence="4">
    <location>
        <begin position="275"/>
        <end position="294"/>
    </location>
</feature>
<evidence type="ECO:0000256" key="2">
    <source>
        <dbReference type="ARBA" id="ARBA00022694"/>
    </source>
</evidence>
<dbReference type="PANTHER" id="PTHR13326:SF21">
    <property type="entry name" value="PSEUDOURIDYLATE SYNTHASE PUS7L"/>
    <property type="match status" value="1"/>
</dbReference>
<dbReference type="EMBL" id="QGMH01000070">
    <property type="protein sequence ID" value="TVY26413.1"/>
    <property type="molecule type" value="Genomic_DNA"/>
</dbReference>
<dbReference type="InterPro" id="IPR042214">
    <property type="entry name" value="TruD_catalytic"/>
</dbReference>
<evidence type="ECO:0000259" key="5">
    <source>
        <dbReference type="PROSITE" id="PS50984"/>
    </source>
</evidence>
<dbReference type="PANTHER" id="PTHR13326">
    <property type="entry name" value="TRNA PSEUDOURIDINE SYNTHASE D"/>
    <property type="match status" value="1"/>
</dbReference>
<comment type="similarity">
    <text evidence="1">Belongs to the pseudouridine synthase TruD family.</text>
</comment>
<dbReference type="Pfam" id="PF01142">
    <property type="entry name" value="TruD"/>
    <property type="match status" value="1"/>
</dbReference>
<dbReference type="CDD" id="cd02576">
    <property type="entry name" value="PseudoU_synth_ScPUS7"/>
    <property type="match status" value="1"/>
</dbReference>
<feature type="compositionally biased region" description="Polar residues" evidence="4">
    <location>
        <begin position="760"/>
        <end position="781"/>
    </location>
</feature>
<feature type="compositionally biased region" description="Polar residues" evidence="4">
    <location>
        <begin position="275"/>
        <end position="284"/>
    </location>
</feature>
<evidence type="ECO:0000313" key="6">
    <source>
        <dbReference type="EMBL" id="TVY26413.1"/>
    </source>
</evidence>
<dbReference type="PROSITE" id="PS50984">
    <property type="entry name" value="TRUD"/>
    <property type="match status" value="1"/>
</dbReference>
<dbReference type="GO" id="GO:0001522">
    <property type="term" value="P:pseudouridine synthesis"/>
    <property type="evidence" value="ECO:0007669"/>
    <property type="project" value="InterPro"/>
</dbReference>
<proteinExistence type="inferred from homology"/>
<protein>
    <submittedName>
        <fullName evidence="6">Multisubstrate pseudouridine synthase</fullName>
    </submittedName>
</protein>
<evidence type="ECO:0000256" key="1">
    <source>
        <dbReference type="ARBA" id="ARBA00007953"/>
    </source>
</evidence>
<dbReference type="InterPro" id="IPR020119">
    <property type="entry name" value="PsdUridine_synth_TruD_CS"/>
</dbReference>
<organism evidence="6 7">
    <name type="scientific">Lachnellula hyalina</name>
    <dbReference type="NCBI Taxonomy" id="1316788"/>
    <lineage>
        <taxon>Eukaryota</taxon>
        <taxon>Fungi</taxon>
        <taxon>Dikarya</taxon>
        <taxon>Ascomycota</taxon>
        <taxon>Pezizomycotina</taxon>
        <taxon>Leotiomycetes</taxon>
        <taxon>Helotiales</taxon>
        <taxon>Lachnaceae</taxon>
        <taxon>Lachnellula</taxon>
    </lineage>
</organism>
<keyword evidence="3" id="KW-0413">Isomerase</keyword>
<dbReference type="GO" id="GO:0009982">
    <property type="term" value="F:pseudouridine synthase activity"/>
    <property type="evidence" value="ECO:0007669"/>
    <property type="project" value="InterPro"/>
</dbReference>
<comment type="caution">
    <text evidence="6">The sequence shown here is derived from an EMBL/GenBank/DDBJ whole genome shotgun (WGS) entry which is preliminary data.</text>
</comment>
<evidence type="ECO:0000256" key="3">
    <source>
        <dbReference type="ARBA" id="ARBA00023235"/>
    </source>
</evidence>
<feature type="compositionally biased region" description="Low complexity" evidence="4">
    <location>
        <begin position="124"/>
        <end position="136"/>
    </location>
</feature>
<feature type="compositionally biased region" description="Low complexity" evidence="4">
    <location>
        <begin position="739"/>
        <end position="752"/>
    </location>
</feature>
<feature type="compositionally biased region" description="Low complexity" evidence="4">
    <location>
        <begin position="971"/>
        <end position="982"/>
    </location>
</feature>
<feature type="domain" description="TRUD" evidence="5">
    <location>
        <begin position="431"/>
        <end position="701"/>
    </location>
</feature>
<feature type="region of interest" description="Disordered" evidence="4">
    <location>
        <begin position="113"/>
        <end position="187"/>
    </location>
</feature>
<feature type="region of interest" description="Disordered" evidence="4">
    <location>
        <begin position="851"/>
        <end position="944"/>
    </location>
</feature>
<dbReference type="InterPro" id="IPR011760">
    <property type="entry name" value="PsdUridine_synth_TruD_insert"/>
</dbReference>
<feature type="compositionally biased region" description="Basic and acidic residues" evidence="4">
    <location>
        <begin position="898"/>
        <end position="910"/>
    </location>
</feature>
<dbReference type="GO" id="GO:0008033">
    <property type="term" value="P:tRNA processing"/>
    <property type="evidence" value="ECO:0007669"/>
    <property type="project" value="UniProtKB-KW"/>
</dbReference>
<feature type="compositionally biased region" description="Basic and acidic residues" evidence="4">
    <location>
        <begin position="987"/>
        <end position="1009"/>
    </location>
</feature>
<accession>A0A8H8R0T9</accession>
<dbReference type="InterPro" id="IPR020103">
    <property type="entry name" value="PsdUridine_synth_cat_dom_sf"/>
</dbReference>
<dbReference type="GeneID" id="41985777"/>
<dbReference type="NCBIfam" id="TIGR00094">
    <property type="entry name" value="tRNA_TruD_broad"/>
    <property type="match status" value="1"/>
</dbReference>
<dbReference type="RefSeq" id="XP_031005201.1">
    <property type="nucleotide sequence ID" value="XM_031150523.1"/>
</dbReference>
<feature type="compositionally biased region" description="Polar residues" evidence="4">
    <location>
        <begin position="21"/>
        <end position="33"/>
    </location>
</feature>
<gene>
    <name evidence="6" type="primary">PUS7</name>
    <name evidence="6" type="ORF">LHYA1_G005579</name>
</gene>
<evidence type="ECO:0000313" key="7">
    <source>
        <dbReference type="Proteomes" id="UP000431533"/>
    </source>
</evidence>
<dbReference type="SUPFAM" id="SSF55120">
    <property type="entry name" value="Pseudouridine synthase"/>
    <property type="match status" value="1"/>
</dbReference>